<dbReference type="Proteomes" id="UP000271098">
    <property type="component" value="Unassembled WGS sequence"/>
</dbReference>
<evidence type="ECO:0000313" key="1">
    <source>
        <dbReference type="EMBL" id="VDK56361.1"/>
    </source>
</evidence>
<name>A0A183DDS5_9BILA</name>
<reference evidence="3" key="1">
    <citation type="submission" date="2016-06" db="UniProtKB">
        <authorList>
            <consortium name="WormBaseParasite"/>
        </authorList>
    </citation>
    <scope>IDENTIFICATION</scope>
</reference>
<protein>
    <submittedName>
        <fullName evidence="3">Costars domain-containing protein</fullName>
    </submittedName>
</protein>
<proteinExistence type="predicted"/>
<keyword evidence="2" id="KW-1185">Reference proteome</keyword>
<gene>
    <name evidence="1" type="ORF">GPUH_LOCUS6866</name>
</gene>
<dbReference type="PANTHER" id="PTHR47027">
    <property type="entry name" value="REVERSE TRANSCRIPTASE DOMAIN-CONTAINING PROTEIN"/>
    <property type="match status" value="1"/>
</dbReference>
<reference evidence="1 2" key="2">
    <citation type="submission" date="2018-11" db="EMBL/GenBank/DDBJ databases">
        <authorList>
            <consortium name="Pathogen Informatics"/>
        </authorList>
    </citation>
    <scope>NUCLEOTIDE SEQUENCE [LARGE SCALE GENOMIC DNA]</scope>
</reference>
<sequence length="138" mass="15581">MPDLGFCGIYKIIFFRKLGWKGRLKISGEQLNQLRFAVEMVLVANISHEINEMLQELSARSKKVGLKISASETKVVQSLGLLPARLQIDGMGLQEVDSYVYFGQEICDTITSRRLHVERLLIGVADVLKMSNRKNGDR</sequence>
<evidence type="ECO:0000313" key="3">
    <source>
        <dbReference type="WBParaSite" id="GPUH_0000687501-mRNA-1"/>
    </source>
</evidence>
<dbReference type="WBParaSite" id="GPUH_0000687501-mRNA-1">
    <property type="protein sequence ID" value="GPUH_0000687501-mRNA-1"/>
    <property type="gene ID" value="GPUH_0000687501"/>
</dbReference>
<dbReference type="OrthoDB" id="5845933at2759"/>
<accession>A0A183DDS5</accession>
<dbReference type="AlphaFoldDB" id="A0A183DDS5"/>
<dbReference type="PANTHER" id="PTHR47027:SF20">
    <property type="entry name" value="REVERSE TRANSCRIPTASE-LIKE PROTEIN WITH RNA-DIRECTED DNA POLYMERASE DOMAIN"/>
    <property type="match status" value="1"/>
</dbReference>
<dbReference type="EMBL" id="UYRT01016840">
    <property type="protein sequence ID" value="VDK56361.1"/>
    <property type="molecule type" value="Genomic_DNA"/>
</dbReference>
<evidence type="ECO:0000313" key="2">
    <source>
        <dbReference type="Proteomes" id="UP000271098"/>
    </source>
</evidence>
<organism evidence="3">
    <name type="scientific">Gongylonema pulchrum</name>
    <dbReference type="NCBI Taxonomy" id="637853"/>
    <lineage>
        <taxon>Eukaryota</taxon>
        <taxon>Metazoa</taxon>
        <taxon>Ecdysozoa</taxon>
        <taxon>Nematoda</taxon>
        <taxon>Chromadorea</taxon>
        <taxon>Rhabditida</taxon>
        <taxon>Spirurina</taxon>
        <taxon>Spiruromorpha</taxon>
        <taxon>Spiruroidea</taxon>
        <taxon>Gongylonematidae</taxon>
        <taxon>Gongylonema</taxon>
    </lineage>
</organism>